<evidence type="ECO:0000313" key="2">
    <source>
        <dbReference type="Proteomes" id="UP001320706"/>
    </source>
</evidence>
<reference evidence="1" key="1">
    <citation type="submission" date="2024-02" db="EMBL/GenBank/DDBJ databases">
        <title>Metagenome Assembled Genome of Zalaria obscura JY119.</title>
        <authorList>
            <person name="Vighnesh L."/>
            <person name="Jagadeeshwari U."/>
            <person name="Venkata Ramana C."/>
            <person name="Sasikala C."/>
        </authorList>
    </citation>
    <scope>NUCLEOTIDE SEQUENCE</scope>
    <source>
        <strain evidence="1">JY119</strain>
    </source>
</reference>
<proteinExistence type="predicted"/>
<name>A0ACC3S9K5_9PEZI</name>
<gene>
    <name evidence="1" type="ORF">M8818_005679</name>
</gene>
<sequence>MSNEDTDTRPGGAVSTQSRYYDPSQDEGERREVKRQSRALEREFNENRDDYLRSDNVGLHRTIKQANTIFESVKQTADATLDSRLMVNVSDLTYKKSALLVLGDTSTGVDVDDFVSKCIAFMRQAPARARRDDEEDDEAPTSTSRRRRRSSRNEEDEDDDTADQLDWAYLGSQACFPRNLRPPVPGFLLGPLSVQKKVRAQTQRRARQQRDTGGREVRPEALTKDDIESNENNTVTVICTKVRNVLERHVQTGMAALEQYDDPDSEEFHAALKAARLTTTGGPSLFDFVINPNSFSQTVENLFYMSFLIKEGSVGVSLDNDGLPTLSPAEAPQAAQRGQSRQRGSTRHQAVFSIDYSTWRKLVEAFDIQEPLIPHRNEDQGSTQVGNRGWYG</sequence>
<dbReference type="Proteomes" id="UP001320706">
    <property type="component" value="Unassembled WGS sequence"/>
</dbReference>
<comment type="caution">
    <text evidence="1">The sequence shown here is derived from an EMBL/GenBank/DDBJ whole genome shotgun (WGS) entry which is preliminary data.</text>
</comment>
<keyword evidence="2" id="KW-1185">Reference proteome</keyword>
<evidence type="ECO:0000313" key="1">
    <source>
        <dbReference type="EMBL" id="KAK8202153.1"/>
    </source>
</evidence>
<dbReference type="EMBL" id="JAMKPW020000033">
    <property type="protein sequence ID" value="KAK8202153.1"/>
    <property type="molecule type" value="Genomic_DNA"/>
</dbReference>
<accession>A0ACC3S9K5</accession>
<organism evidence="1 2">
    <name type="scientific">Zalaria obscura</name>
    <dbReference type="NCBI Taxonomy" id="2024903"/>
    <lineage>
        <taxon>Eukaryota</taxon>
        <taxon>Fungi</taxon>
        <taxon>Dikarya</taxon>
        <taxon>Ascomycota</taxon>
        <taxon>Pezizomycotina</taxon>
        <taxon>Dothideomycetes</taxon>
        <taxon>Dothideomycetidae</taxon>
        <taxon>Dothideales</taxon>
        <taxon>Zalariaceae</taxon>
        <taxon>Zalaria</taxon>
    </lineage>
</organism>
<protein>
    <submittedName>
        <fullName evidence="1">Uncharacterized protein</fullName>
    </submittedName>
</protein>